<keyword evidence="5" id="KW-0819">tRNA processing</keyword>
<evidence type="ECO:0000256" key="5">
    <source>
        <dbReference type="ARBA" id="ARBA00022694"/>
    </source>
</evidence>
<comment type="subcellular location">
    <subcellularLocation>
        <location evidence="1">Cytoplasm</location>
    </subcellularLocation>
</comment>
<keyword evidence="8" id="KW-0067">ATP-binding</keyword>
<gene>
    <name evidence="11" type="primary">tsaE</name>
    <name evidence="11" type="ORF">OTERR_08020</name>
</gene>
<keyword evidence="4" id="KW-0963">Cytoplasm</keyword>
<dbReference type="InterPro" id="IPR003442">
    <property type="entry name" value="T6A_TsaE"/>
</dbReference>
<dbReference type="PANTHER" id="PTHR33540">
    <property type="entry name" value="TRNA THREONYLCARBAMOYLADENOSINE BIOSYNTHESIS PROTEIN TSAE"/>
    <property type="match status" value="1"/>
</dbReference>
<dbReference type="PANTHER" id="PTHR33540:SF2">
    <property type="entry name" value="TRNA THREONYLCARBAMOYLADENOSINE BIOSYNTHESIS PROTEIN TSAE"/>
    <property type="match status" value="1"/>
</dbReference>
<keyword evidence="12" id="KW-1185">Reference proteome</keyword>
<dbReference type="GO" id="GO:0005737">
    <property type="term" value="C:cytoplasm"/>
    <property type="evidence" value="ECO:0007669"/>
    <property type="project" value="UniProtKB-SubCell"/>
</dbReference>
<dbReference type="Proteomes" id="UP000323671">
    <property type="component" value="Chromosome"/>
</dbReference>
<dbReference type="AlphaFoldDB" id="A0A5C1E7T1"/>
<evidence type="ECO:0000256" key="2">
    <source>
        <dbReference type="ARBA" id="ARBA00007599"/>
    </source>
</evidence>
<evidence type="ECO:0000313" key="12">
    <source>
        <dbReference type="Proteomes" id="UP000323671"/>
    </source>
</evidence>
<dbReference type="SUPFAM" id="SSF52540">
    <property type="entry name" value="P-loop containing nucleoside triphosphate hydrolases"/>
    <property type="match status" value="1"/>
</dbReference>
<keyword evidence="6" id="KW-0479">Metal-binding</keyword>
<evidence type="ECO:0000256" key="8">
    <source>
        <dbReference type="ARBA" id="ARBA00022840"/>
    </source>
</evidence>
<keyword evidence="9" id="KW-0460">Magnesium</keyword>
<dbReference type="InterPro" id="IPR027417">
    <property type="entry name" value="P-loop_NTPase"/>
</dbReference>
<dbReference type="RefSeq" id="WP_425466024.1">
    <property type="nucleotide sequence ID" value="NZ_CP022579.1"/>
</dbReference>
<dbReference type="KEGG" id="otr:OTERR_08020"/>
<dbReference type="GO" id="GO:0002949">
    <property type="term" value="P:tRNA threonylcarbamoyladenosine modification"/>
    <property type="evidence" value="ECO:0007669"/>
    <property type="project" value="InterPro"/>
</dbReference>
<evidence type="ECO:0000256" key="10">
    <source>
        <dbReference type="ARBA" id="ARBA00032441"/>
    </source>
</evidence>
<evidence type="ECO:0000256" key="6">
    <source>
        <dbReference type="ARBA" id="ARBA00022723"/>
    </source>
</evidence>
<dbReference type="EMBL" id="CP022579">
    <property type="protein sequence ID" value="QEL64278.1"/>
    <property type="molecule type" value="Genomic_DNA"/>
</dbReference>
<evidence type="ECO:0000256" key="4">
    <source>
        <dbReference type="ARBA" id="ARBA00022490"/>
    </source>
</evidence>
<name>A0A5C1E7T1_9RHOO</name>
<dbReference type="NCBIfam" id="TIGR00150">
    <property type="entry name" value="T6A_YjeE"/>
    <property type="match status" value="1"/>
</dbReference>
<evidence type="ECO:0000313" key="11">
    <source>
        <dbReference type="EMBL" id="QEL64278.1"/>
    </source>
</evidence>
<sequence length="169" mass="18538">MHSQEFSESPLTLHLAREADTVALGAALAPALAPGLVIHLDGDLGAGKTTLTRALLRALGHAGPVKSPTYALVEVYKLLNLYLYHFDFYRFEYPEEFLEAGLADYFRDDSVCIVEWPDKAAGVAPPPDLRIGLRHEGDGRRVELVPVSKKGALCLTRIDPAQLSPFRTK</sequence>
<protein>
    <recommendedName>
        <fullName evidence="3">tRNA threonylcarbamoyladenosine biosynthesis protein TsaE</fullName>
    </recommendedName>
    <alternativeName>
        <fullName evidence="10">t(6)A37 threonylcarbamoyladenosine biosynthesis protein TsaE</fullName>
    </alternativeName>
</protein>
<dbReference type="Gene3D" id="3.40.50.300">
    <property type="entry name" value="P-loop containing nucleotide triphosphate hydrolases"/>
    <property type="match status" value="1"/>
</dbReference>
<reference evidence="11 12" key="1">
    <citation type="submission" date="2017-07" db="EMBL/GenBank/DDBJ databases">
        <title>Complete genome sequence of Oryzomicrobium terrae TPP412.</title>
        <authorList>
            <person name="Chiu L.-W."/>
            <person name="Lo K.-J."/>
            <person name="Tsai Y.-M."/>
            <person name="Lin S.-S."/>
            <person name="Kuo C.-H."/>
            <person name="Liu C.-T."/>
        </authorList>
    </citation>
    <scope>NUCLEOTIDE SEQUENCE [LARGE SCALE GENOMIC DNA]</scope>
    <source>
        <strain evidence="11 12">TPP412</strain>
    </source>
</reference>
<proteinExistence type="inferred from homology"/>
<dbReference type="Pfam" id="PF02367">
    <property type="entry name" value="TsaE"/>
    <property type="match status" value="1"/>
</dbReference>
<evidence type="ECO:0000256" key="7">
    <source>
        <dbReference type="ARBA" id="ARBA00022741"/>
    </source>
</evidence>
<evidence type="ECO:0000256" key="9">
    <source>
        <dbReference type="ARBA" id="ARBA00022842"/>
    </source>
</evidence>
<evidence type="ECO:0000256" key="1">
    <source>
        <dbReference type="ARBA" id="ARBA00004496"/>
    </source>
</evidence>
<comment type="similarity">
    <text evidence="2">Belongs to the TsaE family.</text>
</comment>
<organism evidence="11 12">
    <name type="scientific">Oryzomicrobium terrae</name>
    <dbReference type="NCBI Taxonomy" id="1735038"/>
    <lineage>
        <taxon>Bacteria</taxon>
        <taxon>Pseudomonadati</taxon>
        <taxon>Pseudomonadota</taxon>
        <taxon>Betaproteobacteria</taxon>
        <taxon>Rhodocyclales</taxon>
        <taxon>Rhodocyclaceae</taxon>
        <taxon>Oryzomicrobium</taxon>
    </lineage>
</organism>
<evidence type="ECO:0000256" key="3">
    <source>
        <dbReference type="ARBA" id="ARBA00019010"/>
    </source>
</evidence>
<dbReference type="GO" id="GO:0046872">
    <property type="term" value="F:metal ion binding"/>
    <property type="evidence" value="ECO:0007669"/>
    <property type="project" value="UniProtKB-KW"/>
</dbReference>
<accession>A0A5C1E7T1</accession>
<dbReference type="GO" id="GO:0005524">
    <property type="term" value="F:ATP binding"/>
    <property type="evidence" value="ECO:0007669"/>
    <property type="project" value="UniProtKB-KW"/>
</dbReference>
<keyword evidence="7" id="KW-0547">Nucleotide-binding</keyword>